<evidence type="ECO:0000256" key="2">
    <source>
        <dbReference type="ARBA" id="ARBA00022946"/>
    </source>
</evidence>
<proteinExistence type="inferred from homology"/>
<name>B8ERI8_METSB</name>
<dbReference type="InterPro" id="IPR023335">
    <property type="entry name" value="ATP12_ortho_dom_sf"/>
</dbReference>
<dbReference type="RefSeq" id="WP_012591110.1">
    <property type="nucleotide sequence ID" value="NC_011666.1"/>
</dbReference>
<dbReference type="Proteomes" id="UP000002257">
    <property type="component" value="Chromosome"/>
</dbReference>
<dbReference type="AlphaFoldDB" id="B8ERI8"/>
<sequence>MSSDEKQPGNPARKTIRDDLARAPGEVIAIDPVEMARRDLKKSLPRRFYSHAAAAPCASSGEGAFALLLDGRPARTPARNPLALPTLEAAEAIAAEWERQQELIDPGQMPLTRIANSAIDGVSNEMDATIADIAQFGGSDLICYRAGEPEALALAEAAAWDPMLNFAREKLGARLICAQGVNYVEQPEPARRAVLQAVREIARPEAGGAFALAALHVMTTLTGSALLALAVAHGALTAEEAWAAAHVDEDYQMQLWGADEAALARRARRWSEMEAAARLLRAARPPESAPA</sequence>
<evidence type="ECO:0000256" key="1">
    <source>
        <dbReference type="ARBA" id="ARBA00008231"/>
    </source>
</evidence>
<dbReference type="InterPro" id="IPR042272">
    <property type="entry name" value="ATP12_ATP_synth-F1-assembly_N"/>
</dbReference>
<dbReference type="InterPro" id="IPR011419">
    <property type="entry name" value="ATP12_ATP_synth-F1-assembly"/>
</dbReference>
<protein>
    <submittedName>
        <fullName evidence="4">ATP12 ATPase</fullName>
    </submittedName>
</protein>
<reference evidence="4 5" key="1">
    <citation type="journal article" date="2010" name="J. Bacteriol.">
        <title>Complete genome sequence of the aerobic facultative methanotroph Methylocella silvestris BL2.</title>
        <authorList>
            <person name="Chen Y."/>
            <person name="Crombie A."/>
            <person name="Rahman M.T."/>
            <person name="Dedysh S.N."/>
            <person name="Liesack W."/>
            <person name="Stott M.B."/>
            <person name="Alam M."/>
            <person name="Theisen A.R."/>
            <person name="Murrell J.C."/>
            <person name="Dunfield P.F."/>
        </authorList>
    </citation>
    <scope>NUCLEOTIDE SEQUENCE [LARGE SCALE GENOMIC DNA]</scope>
    <source>
        <strain evidence="5">DSM 15510 / CIP 108128 / LMG 27833 / NCIMB 13906 / BL2</strain>
    </source>
</reference>
<dbReference type="SUPFAM" id="SSF160909">
    <property type="entry name" value="ATP12-like"/>
    <property type="match status" value="1"/>
</dbReference>
<dbReference type="GO" id="GO:0043461">
    <property type="term" value="P:proton-transporting ATP synthase complex assembly"/>
    <property type="evidence" value="ECO:0007669"/>
    <property type="project" value="InterPro"/>
</dbReference>
<comment type="similarity">
    <text evidence="1">Belongs to the ATP12 family.</text>
</comment>
<dbReference type="STRING" id="395965.Msil_2101"/>
<dbReference type="Pfam" id="PF07542">
    <property type="entry name" value="ATP12"/>
    <property type="match status" value="1"/>
</dbReference>
<gene>
    <name evidence="4" type="ordered locus">Msil_2101</name>
</gene>
<dbReference type="EMBL" id="CP001280">
    <property type="protein sequence ID" value="ACK51040.1"/>
    <property type="molecule type" value="Genomic_DNA"/>
</dbReference>
<organism evidence="4 5">
    <name type="scientific">Methylocella silvestris (strain DSM 15510 / CIP 108128 / LMG 27833 / NCIMB 13906 / BL2)</name>
    <dbReference type="NCBI Taxonomy" id="395965"/>
    <lineage>
        <taxon>Bacteria</taxon>
        <taxon>Pseudomonadati</taxon>
        <taxon>Pseudomonadota</taxon>
        <taxon>Alphaproteobacteria</taxon>
        <taxon>Hyphomicrobiales</taxon>
        <taxon>Beijerinckiaceae</taxon>
        <taxon>Methylocella</taxon>
    </lineage>
</organism>
<keyword evidence="5" id="KW-1185">Reference proteome</keyword>
<dbReference type="PANTHER" id="PTHR21013:SF10">
    <property type="entry name" value="ATP SYNTHASE MITOCHONDRIAL F1 COMPLEX ASSEMBLY FACTOR 2"/>
    <property type="match status" value="1"/>
</dbReference>
<dbReference type="Gene3D" id="1.10.3580.10">
    <property type="entry name" value="ATP12 ATPase"/>
    <property type="match status" value="1"/>
</dbReference>
<keyword evidence="2" id="KW-0809">Transit peptide</keyword>
<dbReference type="KEGG" id="msl:Msil_2101"/>
<dbReference type="eggNOG" id="COG5387">
    <property type="taxonomic scope" value="Bacteria"/>
</dbReference>
<evidence type="ECO:0000313" key="4">
    <source>
        <dbReference type="EMBL" id="ACK51040.1"/>
    </source>
</evidence>
<evidence type="ECO:0000313" key="5">
    <source>
        <dbReference type="Proteomes" id="UP000002257"/>
    </source>
</evidence>
<dbReference type="PANTHER" id="PTHR21013">
    <property type="entry name" value="ATP SYNTHASE MITOCHONDRIAL F1 COMPLEX ASSEMBLY FACTOR 2/ATP12 PROTEIN, MITOCHONDRIAL PRECURSOR"/>
    <property type="match status" value="1"/>
</dbReference>
<dbReference type="HOGENOM" id="CLU_047893_3_0_5"/>
<evidence type="ECO:0000256" key="3">
    <source>
        <dbReference type="ARBA" id="ARBA00023186"/>
    </source>
</evidence>
<dbReference type="Gene3D" id="3.30.2180.10">
    <property type="entry name" value="ATP12-like"/>
    <property type="match status" value="1"/>
</dbReference>
<keyword evidence="3" id="KW-0143">Chaperone</keyword>
<dbReference type="OrthoDB" id="9797825at2"/>
<accession>B8ERI8</accession>